<feature type="compositionally biased region" description="Polar residues" evidence="1">
    <location>
        <begin position="205"/>
        <end position="220"/>
    </location>
</feature>
<feature type="signal peptide" evidence="2">
    <location>
        <begin position="1"/>
        <end position="26"/>
    </location>
</feature>
<feature type="region of interest" description="Disordered" evidence="1">
    <location>
        <begin position="202"/>
        <end position="228"/>
    </location>
</feature>
<evidence type="ECO:0000313" key="3">
    <source>
        <dbReference type="EMBL" id="GAJ91594.1"/>
    </source>
</evidence>
<dbReference type="AlphaFoldDB" id="A0AA87Q386"/>
<dbReference type="InterPro" id="IPR029045">
    <property type="entry name" value="ClpP/crotonase-like_dom_sf"/>
</dbReference>
<dbReference type="SUPFAM" id="SSF52096">
    <property type="entry name" value="ClpP/crotonase"/>
    <property type="match status" value="1"/>
</dbReference>
<sequence>MNISKRKFASASLVFGLALIANDAAARLSYDVGTTEDGDNFIVVAGRFDADDDLSVFRSKVLSNHALSVSFDSGGGNVYKAMEFGRLIRSLGLNTVAVRDLVCASACSLSFLGGINRFAEPGSIGVHKSSFDDTRGMNVEDAVAAIQVQTADVISYMTEMGVDPSLLQLALKYDSNDIRYLSSSEMTQFRVTTMSLQEVQDFEAESSSNEPPVANANKTLAPSKKPSLPQIPVARNGLIQDDQGSVSLKASRDIRSRTIATFANGSGLEIVGRNGDWYQVLIGDKAGYLRRTSVWVREFDENKYGKQYIEIATYKNFETARSFVQNSKTPLAIHLTSDALFAVTVRGVYGKNIYS</sequence>
<protein>
    <recommendedName>
        <fullName evidence="5">SH3b domain-containing protein</fullName>
    </recommendedName>
</protein>
<reference evidence="3 4" key="1">
    <citation type="submission" date="2014-05" db="EMBL/GenBank/DDBJ databases">
        <title>Whole genome shotgun sequence of Rhizobium rhizogenes NBRC 13257.</title>
        <authorList>
            <person name="Katano-Makiyama Y."/>
            <person name="Hosoyama A."/>
            <person name="Hashimoto M."/>
            <person name="Hosoyama Y."/>
            <person name="Noguchi M."/>
            <person name="Tsuchikane K."/>
            <person name="Kimura A."/>
            <person name="Ohji S."/>
            <person name="Ichikawa N."/>
            <person name="Yamazoe A."/>
            <person name="Fujita N."/>
        </authorList>
    </citation>
    <scope>NUCLEOTIDE SEQUENCE [LARGE SCALE GENOMIC DNA]</scope>
    <source>
        <strain evidence="3 4">NBRC 13257</strain>
    </source>
</reference>
<keyword evidence="2" id="KW-0732">Signal</keyword>
<dbReference type="Gene3D" id="2.30.30.40">
    <property type="entry name" value="SH3 Domains"/>
    <property type="match status" value="1"/>
</dbReference>
<evidence type="ECO:0000313" key="4">
    <source>
        <dbReference type="Proteomes" id="UP000026941"/>
    </source>
</evidence>
<dbReference type="GeneID" id="86847920"/>
<comment type="caution">
    <text evidence="3">The sequence shown here is derived from an EMBL/GenBank/DDBJ whole genome shotgun (WGS) entry which is preliminary data.</text>
</comment>
<dbReference type="EMBL" id="BAYX01000002">
    <property type="protein sequence ID" value="GAJ91594.1"/>
    <property type="molecule type" value="Genomic_DNA"/>
</dbReference>
<name>A0AA87Q386_RHIRH</name>
<gene>
    <name evidence="3" type="ORF">RRH01S_02_02620</name>
</gene>
<dbReference type="Proteomes" id="UP000026941">
    <property type="component" value="Unassembled WGS sequence"/>
</dbReference>
<evidence type="ECO:0008006" key="5">
    <source>
        <dbReference type="Google" id="ProtNLM"/>
    </source>
</evidence>
<dbReference type="RefSeq" id="WP_007692991.1">
    <property type="nucleotide sequence ID" value="NZ_BAYX01000002.1"/>
</dbReference>
<dbReference type="Gene3D" id="3.90.226.10">
    <property type="entry name" value="2-enoyl-CoA Hydratase, Chain A, domain 1"/>
    <property type="match status" value="1"/>
</dbReference>
<accession>A0AA87Q386</accession>
<evidence type="ECO:0000256" key="2">
    <source>
        <dbReference type="SAM" id="SignalP"/>
    </source>
</evidence>
<proteinExistence type="predicted"/>
<feature type="chain" id="PRO_5041657482" description="SH3b domain-containing protein" evidence="2">
    <location>
        <begin position="27"/>
        <end position="355"/>
    </location>
</feature>
<organism evidence="3 4">
    <name type="scientific">Rhizobium rhizogenes NBRC 13257</name>
    <dbReference type="NCBI Taxonomy" id="1220581"/>
    <lineage>
        <taxon>Bacteria</taxon>
        <taxon>Pseudomonadati</taxon>
        <taxon>Pseudomonadota</taxon>
        <taxon>Alphaproteobacteria</taxon>
        <taxon>Hyphomicrobiales</taxon>
        <taxon>Rhizobiaceae</taxon>
        <taxon>Rhizobium/Agrobacterium group</taxon>
        <taxon>Rhizobium</taxon>
    </lineage>
</organism>
<evidence type="ECO:0000256" key="1">
    <source>
        <dbReference type="SAM" id="MobiDB-lite"/>
    </source>
</evidence>